<evidence type="ECO:0000313" key="3">
    <source>
        <dbReference type="EMBL" id="NML75281.1"/>
    </source>
</evidence>
<dbReference type="SUPFAM" id="SSF49879">
    <property type="entry name" value="SMAD/FHA domain"/>
    <property type="match status" value="1"/>
</dbReference>
<dbReference type="InterPro" id="IPR000253">
    <property type="entry name" value="FHA_dom"/>
</dbReference>
<keyword evidence="1" id="KW-0472">Membrane</keyword>
<evidence type="ECO:0000259" key="2">
    <source>
        <dbReference type="PROSITE" id="PS50006"/>
    </source>
</evidence>
<keyword evidence="1" id="KW-1133">Transmembrane helix</keyword>
<feature type="domain" description="FHA" evidence="2">
    <location>
        <begin position="26"/>
        <end position="77"/>
    </location>
</feature>
<feature type="transmembrane region" description="Helical" evidence="1">
    <location>
        <begin position="133"/>
        <end position="154"/>
    </location>
</feature>
<accession>A0A7Y0AXF5</accession>
<evidence type="ECO:0000313" key="4">
    <source>
        <dbReference type="Proteomes" id="UP000541470"/>
    </source>
</evidence>
<comment type="caution">
    <text evidence="3">The sequence shown here is derived from an EMBL/GenBank/DDBJ whole genome shotgun (WGS) entry which is preliminary data.</text>
</comment>
<sequence>MTLRIEIVSGPGAGTVHIFEDDVDVVEIGRDTAHCRVTFPADFTSVGRRHVAIRNSGGHYGLETNLRNPVLIDGREPFDGEPLEGVHVLQLGEGGPSLKVTTSIDSALPETRIGTAMLSPSQETRRSAGRLRLALWATLVLVFVLAGFGGWLYVERERESRQVAELVAKLEKVENTEVIAPSVLRDVAKSVYLVLMLSPDSSETPVGTAWVYDGGVLATNAHVAAAFNQRTPGDTMIVRSSVSPYNTLRVETVAVHPDYERFTQAWEKFKPFRSVGGDVEVLDAPGEGYDVALLYIEPGSDLGPPLTVADASEIDALQAGDAVAYAGFPMEKLASGGTNPVAPVPQIQLGNVTALSDYFLLPVIPAERYLIQHSIPATGGASGSPMVNRKGHVVGLISGINIIQTEDGARAPNAVNINFAQRADLLVELPDGPSAERHALRELAWNMGFSTYKDPMEAIPQKVLSEWLAANPDAKAGDVKPVMEEELVLPFDEGEEIFFRRFGDALVEPGRYLILALSPSRSDIDLSIFSGEEEEASDKALDWYPSLIATKEDSSPLDVILSSGAQEEAPDAMIRIWRMPLAAEDAASTGDG</sequence>
<keyword evidence="1" id="KW-0812">Transmembrane</keyword>
<keyword evidence="3" id="KW-0645">Protease</keyword>
<reference evidence="3 4" key="1">
    <citation type="submission" date="2020-04" db="EMBL/GenBank/DDBJ databases">
        <title>Rhizobium sp. S-51 isolated from soil.</title>
        <authorList>
            <person name="Dahal R.H."/>
        </authorList>
    </citation>
    <scope>NUCLEOTIDE SEQUENCE [LARGE SCALE GENOMIC DNA]</scope>
    <source>
        <strain evidence="3 4">S-51</strain>
    </source>
</reference>
<dbReference type="RefSeq" id="WP_169592124.1">
    <property type="nucleotide sequence ID" value="NZ_JABBGK010000002.1"/>
</dbReference>
<keyword evidence="3" id="KW-0378">Hydrolase</keyword>
<dbReference type="GO" id="GO:0006508">
    <property type="term" value="P:proteolysis"/>
    <property type="evidence" value="ECO:0007669"/>
    <property type="project" value="UniProtKB-KW"/>
</dbReference>
<dbReference type="Gene3D" id="2.60.200.20">
    <property type="match status" value="1"/>
</dbReference>
<name>A0A7Y0AXF5_9HYPH</name>
<dbReference type="InterPro" id="IPR009003">
    <property type="entry name" value="Peptidase_S1_PA"/>
</dbReference>
<protein>
    <submittedName>
        <fullName evidence="3">Trypsin-like serine protease</fullName>
    </submittedName>
</protein>
<dbReference type="Proteomes" id="UP000541470">
    <property type="component" value="Unassembled WGS sequence"/>
</dbReference>
<gene>
    <name evidence="3" type="ORF">HHL25_14210</name>
</gene>
<dbReference type="GO" id="GO:0008233">
    <property type="term" value="F:peptidase activity"/>
    <property type="evidence" value="ECO:0007669"/>
    <property type="project" value="UniProtKB-KW"/>
</dbReference>
<organism evidence="3 4">
    <name type="scientific">Rhizobium terricola</name>
    <dbReference type="NCBI Taxonomy" id="2728849"/>
    <lineage>
        <taxon>Bacteria</taxon>
        <taxon>Pseudomonadati</taxon>
        <taxon>Pseudomonadota</taxon>
        <taxon>Alphaproteobacteria</taxon>
        <taxon>Hyphomicrobiales</taxon>
        <taxon>Rhizobiaceae</taxon>
        <taxon>Rhizobium/Agrobacterium group</taxon>
        <taxon>Rhizobium</taxon>
    </lineage>
</organism>
<dbReference type="InterPro" id="IPR008984">
    <property type="entry name" value="SMAD_FHA_dom_sf"/>
</dbReference>
<evidence type="ECO:0000256" key="1">
    <source>
        <dbReference type="SAM" id="Phobius"/>
    </source>
</evidence>
<dbReference type="Pfam" id="PF13365">
    <property type="entry name" value="Trypsin_2"/>
    <property type="match status" value="1"/>
</dbReference>
<proteinExistence type="predicted"/>
<keyword evidence="4" id="KW-1185">Reference proteome</keyword>
<dbReference type="SUPFAM" id="SSF50494">
    <property type="entry name" value="Trypsin-like serine proteases"/>
    <property type="match status" value="1"/>
</dbReference>
<dbReference type="AlphaFoldDB" id="A0A7Y0AXF5"/>
<dbReference type="Gene3D" id="2.40.10.120">
    <property type="match status" value="1"/>
</dbReference>
<dbReference type="PROSITE" id="PS50006">
    <property type="entry name" value="FHA_DOMAIN"/>
    <property type="match status" value="1"/>
</dbReference>
<dbReference type="EMBL" id="JABBGK010000002">
    <property type="protein sequence ID" value="NML75281.1"/>
    <property type="molecule type" value="Genomic_DNA"/>
</dbReference>